<evidence type="ECO:0000256" key="8">
    <source>
        <dbReference type="SAM" id="Phobius"/>
    </source>
</evidence>
<feature type="transmembrane region" description="Helical" evidence="8">
    <location>
        <begin position="149"/>
        <end position="166"/>
    </location>
</feature>
<dbReference type="AlphaFoldDB" id="A0AAD8ER03"/>
<dbReference type="Proteomes" id="UP001233999">
    <property type="component" value="Unassembled WGS sequence"/>
</dbReference>
<evidence type="ECO:0000256" key="6">
    <source>
        <dbReference type="ARBA" id="ARBA00023136"/>
    </source>
</evidence>
<protein>
    <submittedName>
        <fullName evidence="9">Uncharacterized protein</fullName>
    </submittedName>
</protein>
<keyword evidence="6 8" id="KW-0472">Membrane</keyword>
<evidence type="ECO:0000256" key="2">
    <source>
        <dbReference type="ARBA" id="ARBA00005748"/>
    </source>
</evidence>
<keyword evidence="3 8" id="KW-0812">Transmembrane</keyword>
<dbReference type="EMBL" id="JASPKZ010001204">
    <property type="protein sequence ID" value="KAJ9598587.1"/>
    <property type="molecule type" value="Genomic_DNA"/>
</dbReference>
<comment type="similarity">
    <text evidence="2">Belongs to the NEMP family.</text>
</comment>
<keyword evidence="10" id="KW-1185">Reference proteome</keyword>
<reference evidence="9" key="2">
    <citation type="submission" date="2023-05" db="EMBL/GenBank/DDBJ databases">
        <authorList>
            <person name="Fouks B."/>
        </authorList>
    </citation>
    <scope>NUCLEOTIDE SEQUENCE</scope>
    <source>
        <strain evidence="9">Stay&amp;Tobe</strain>
        <tissue evidence="9">Testes</tissue>
    </source>
</reference>
<sequence length="341" mass="39255">MATKKLFLVYFGYILTATLYDICNGAILDPPVTYLLPGSRKQIFSSSNFQPRLEIFCYRGRPKHIVNVWQTALLQLEDISSEKYERYDGASPKEVLEEYDHRRSSWAINIFAWKQKNSGIELDPFNQSCVGIDTREPYRIFLNIIRIDYWRVLLLAAGILLVFSARKLSSNALFYYIVGITFGVCASFLILVYMMSKFLPKGAGLSMIFFSSHYQEATVAIIVIILVTFNFPSAWTAKIKAYWKRKFPPKTKLLTEDEYHEQGVKETAKALQELRGYCSSPDCNAWKTVLKLKEPVRFASFMNGSSHLNDEEILAYESEGRRTIRGYCADYNSETDDSDDY</sequence>
<keyword evidence="5 8" id="KW-1133">Transmembrane helix</keyword>
<dbReference type="InterPro" id="IPR019358">
    <property type="entry name" value="NEMP_fam"/>
</dbReference>
<comment type="subcellular location">
    <subcellularLocation>
        <location evidence="1">Nucleus inner membrane</location>
        <topology evidence="1">Multi-pass membrane protein</topology>
        <orientation evidence="1">Nucleoplasmic side</orientation>
    </subcellularLocation>
</comment>
<gene>
    <name evidence="9" type="ORF">L9F63_010716</name>
</gene>
<evidence type="ECO:0000313" key="10">
    <source>
        <dbReference type="Proteomes" id="UP001233999"/>
    </source>
</evidence>
<comment type="caution">
    <text evidence="9">The sequence shown here is derived from an EMBL/GenBank/DDBJ whole genome shotgun (WGS) entry which is preliminary data.</text>
</comment>
<evidence type="ECO:0000256" key="3">
    <source>
        <dbReference type="ARBA" id="ARBA00022692"/>
    </source>
</evidence>
<evidence type="ECO:0000313" key="9">
    <source>
        <dbReference type="EMBL" id="KAJ9598587.1"/>
    </source>
</evidence>
<dbReference type="GO" id="GO:0005637">
    <property type="term" value="C:nuclear inner membrane"/>
    <property type="evidence" value="ECO:0007669"/>
    <property type="project" value="UniProtKB-SubCell"/>
</dbReference>
<evidence type="ECO:0000256" key="4">
    <source>
        <dbReference type="ARBA" id="ARBA00022729"/>
    </source>
</evidence>
<evidence type="ECO:0000256" key="1">
    <source>
        <dbReference type="ARBA" id="ARBA00004575"/>
    </source>
</evidence>
<feature type="transmembrane region" description="Helical" evidence="8">
    <location>
        <begin position="214"/>
        <end position="237"/>
    </location>
</feature>
<feature type="transmembrane region" description="Helical" evidence="8">
    <location>
        <begin position="7"/>
        <end position="27"/>
    </location>
</feature>
<accession>A0AAD8ER03</accession>
<feature type="transmembrane region" description="Helical" evidence="8">
    <location>
        <begin position="173"/>
        <end position="194"/>
    </location>
</feature>
<dbReference type="Pfam" id="PF10225">
    <property type="entry name" value="NEMP"/>
    <property type="match status" value="2"/>
</dbReference>
<proteinExistence type="inferred from homology"/>
<dbReference type="PANTHER" id="PTHR13598">
    <property type="entry name" value="AT07567P-RELATED"/>
    <property type="match status" value="1"/>
</dbReference>
<evidence type="ECO:0000256" key="5">
    <source>
        <dbReference type="ARBA" id="ARBA00022989"/>
    </source>
</evidence>
<dbReference type="PANTHER" id="PTHR13598:SF1">
    <property type="entry name" value="AT07567P-RELATED"/>
    <property type="match status" value="1"/>
</dbReference>
<keyword evidence="4" id="KW-0732">Signal</keyword>
<reference evidence="9" key="1">
    <citation type="journal article" date="2023" name="IScience">
        <title>Live-bearing cockroach genome reveals convergent evolutionary mechanisms linked to viviparity in insects and beyond.</title>
        <authorList>
            <person name="Fouks B."/>
            <person name="Harrison M.C."/>
            <person name="Mikhailova A.A."/>
            <person name="Marchal E."/>
            <person name="English S."/>
            <person name="Carruthers M."/>
            <person name="Jennings E.C."/>
            <person name="Chiamaka E.L."/>
            <person name="Frigard R.A."/>
            <person name="Pippel M."/>
            <person name="Attardo G.M."/>
            <person name="Benoit J.B."/>
            <person name="Bornberg-Bauer E."/>
            <person name="Tobe S.S."/>
        </authorList>
    </citation>
    <scope>NUCLEOTIDE SEQUENCE</scope>
    <source>
        <strain evidence="9">Stay&amp;Tobe</strain>
    </source>
</reference>
<keyword evidence="7" id="KW-0539">Nucleus</keyword>
<organism evidence="9 10">
    <name type="scientific">Diploptera punctata</name>
    <name type="common">Pacific beetle cockroach</name>
    <dbReference type="NCBI Taxonomy" id="6984"/>
    <lineage>
        <taxon>Eukaryota</taxon>
        <taxon>Metazoa</taxon>
        <taxon>Ecdysozoa</taxon>
        <taxon>Arthropoda</taxon>
        <taxon>Hexapoda</taxon>
        <taxon>Insecta</taxon>
        <taxon>Pterygota</taxon>
        <taxon>Neoptera</taxon>
        <taxon>Polyneoptera</taxon>
        <taxon>Dictyoptera</taxon>
        <taxon>Blattodea</taxon>
        <taxon>Blaberoidea</taxon>
        <taxon>Blaberidae</taxon>
        <taxon>Diplopterinae</taxon>
        <taxon>Diploptera</taxon>
    </lineage>
</organism>
<name>A0AAD8ER03_DIPPU</name>
<evidence type="ECO:0000256" key="7">
    <source>
        <dbReference type="ARBA" id="ARBA00023242"/>
    </source>
</evidence>